<feature type="compositionally biased region" description="Basic and acidic residues" evidence="1">
    <location>
        <begin position="120"/>
        <end position="138"/>
    </location>
</feature>
<organism evidence="2 3">
    <name type="scientific">Blomia tropicalis</name>
    <name type="common">Mite</name>
    <dbReference type="NCBI Taxonomy" id="40697"/>
    <lineage>
        <taxon>Eukaryota</taxon>
        <taxon>Metazoa</taxon>
        <taxon>Ecdysozoa</taxon>
        <taxon>Arthropoda</taxon>
        <taxon>Chelicerata</taxon>
        <taxon>Arachnida</taxon>
        <taxon>Acari</taxon>
        <taxon>Acariformes</taxon>
        <taxon>Sarcoptiformes</taxon>
        <taxon>Astigmata</taxon>
        <taxon>Glycyphagoidea</taxon>
        <taxon>Echimyopodidae</taxon>
        <taxon>Blomia</taxon>
    </lineage>
</organism>
<sequence>MENRSLHDQIANSHLSLEFMMEQYRNQMDILFEHVDSNCRKILTITDPRRRDIRYQTFALSNRVESIRERFDRTFDSPDETTRNRQRHLLLSLLVEINRTQEIYSIARHYASVDLRSRADEDFDADDTKENAKPPSHSDEDDQN</sequence>
<reference evidence="2" key="1">
    <citation type="submission" date="2022-12" db="EMBL/GenBank/DDBJ databases">
        <title>Genome assemblies of Blomia tropicalis.</title>
        <authorList>
            <person name="Cui Y."/>
        </authorList>
    </citation>
    <scope>NUCLEOTIDE SEQUENCE</scope>
    <source>
        <tissue evidence="2">Adult mites</tissue>
    </source>
</reference>
<dbReference type="Proteomes" id="UP001142055">
    <property type="component" value="Chromosome 4"/>
</dbReference>
<keyword evidence="3" id="KW-1185">Reference proteome</keyword>
<evidence type="ECO:0000256" key="1">
    <source>
        <dbReference type="SAM" id="MobiDB-lite"/>
    </source>
</evidence>
<protein>
    <submittedName>
        <fullName evidence="2">Uncharacterized protein</fullName>
    </submittedName>
</protein>
<dbReference type="AlphaFoldDB" id="A0A9Q0M1K0"/>
<proteinExistence type="predicted"/>
<accession>A0A9Q0M1K0</accession>
<evidence type="ECO:0000313" key="3">
    <source>
        <dbReference type="Proteomes" id="UP001142055"/>
    </source>
</evidence>
<evidence type="ECO:0000313" key="2">
    <source>
        <dbReference type="EMBL" id="KAJ6215702.1"/>
    </source>
</evidence>
<comment type="caution">
    <text evidence="2">The sequence shown here is derived from an EMBL/GenBank/DDBJ whole genome shotgun (WGS) entry which is preliminary data.</text>
</comment>
<dbReference type="EMBL" id="JAPWDV010000004">
    <property type="protein sequence ID" value="KAJ6215702.1"/>
    <property type="molecule type" value="Genomic_DNA"/>
</dbReference>
<name>A0A9Q0M1K0_BLOTA</name>
<gene>
    <name evidence="2" type="ORF">RDWZM_010202</name>
</gene>
<feature type="region of interest" description="Disordered" evidence="1">
    <location>
        <begin position="120"/>
        <end position="144"/>
    </location>
</feature>